<organism evidence="8 9">
    <name type="scientific">Nephila pilipes</name>
    <name type="common">Giant wood spider</name>
    <name type="synonym">Nephila maculata</name>
    <dbReference type="NCBI Taxonomy" id="299642"/>
    <lineage>
        <taxon>Eukaryota</taxon>
        <taxon>Metazoa</taxon>
        <taxon>Ecdysozoa</taxon>
        <taxon>Arthropoda</taxon>
        <taxon>Chelicerata</taxon>
        <taxon>Arachnida</taxon>
        <taxon>Araneae</taxon>
        <taxon>Araneomorphae</taxon>
        <taxon>Entelegynae</taxon>
        <taxon>Araneoidea</taxon>
        <taxon>Nephilidae</taxon>
        <taxon>Nephila</taxon>
    </lineage>
</organism>
<dbReference type="InterPro" id="IPR049899">
    <property type="entry name" value="Znf_C2HC_C3H"/>
</dbReference>
<gene>
    <name evidence="8" type="primary">ZNF474</name>
    <name evidence="8" type="ORF">NPIL_648161</name>
</gene>
<name>A0A8X6QG13_NEPPI</name>
<evidence type="ECO:0000256" key="5">
    <source>
        <dbReference type="PROSITE-ProRule" id="PRU01371"/>
    </source>
</evidence>
<feature type="region of interest" description="Disordered" evidence="6">
    <location>
        <begin position="230"/>
        <end position="376"/>
    </location>
</feature>
<keyword evidence="4" id="KW-0862">Zinc</keyword>
<dbReference type="Proteomes" id="UP000887013">
    <property type="component" value="Unassembled WGS sequence"/>
</dbReference>
<feature type="compositionally biased region" description="Basic and acidic residues" evidence="6">
    <location>
        <begin position="407"/>
        <end position="438"/>
    </location>
</feature>
<feature type="compositionally biased region" description="Basic residues" evidence="6">
    <location>
        <begin position="81"/>
        <end position="97"/>
    </location>
</feature>
<evidence type="ECO:0000313" key="9">
    <source>
        <dbReference type="Proteomes" id="UP000887013"/>
    </source>
</evidence>
<evidence type="ECO:0000256" key="1">
    <source>
        <dbReference type="ARBA" id="ARBA00022723"/>
    </source>
</evidence>
<proteinExistence type="predicted"/>
<evidence type="ECO:0000256" key="4">
    <source>
        <dbReference type="ARBA" id="ARBA00022833"/>
    </source>
</evidence>
<reference evidence="8" key="1">
    <citation type="submission" date="2020-08" db="EMBL/GenBank/DDBJ databases">
        <title>Multicomponent nature underlies the extraordinary mechanical properties of spider dragline silk.</title>
        <authorList>
            <person name="Kono N."/>
            <person name="Nakamura H."/>
            <person name="Mori M."/>
            <person name="Yoshida Y."/>
            <person name="Ohtoshi R."/>
            <person name="Malay A.D."/>
            <person name="Moran D.A.P."/>
            <person name="Tomita M."/>
            <person name="Numata K."/>
            <person name="Arakawa K."/>
        </authorList>
    </citation>
    <scope>NUCLEOTIDE SEQUENCE</scope>
</reference>
<feature type="compositionally biased region" description="Basic and acidic residues" evidence="6">
    <location>
        <begin position="307"/>
        <end position="337"/>
    </location>
</feature>
<sequence>MAKSPSNLHCQFCGKRFKQNEINEHELQCLVKNEEAVDEDLSKNYPESDREIEDNVDETRSSVGKTRRKHSNAPRKETKNSPRKSKNMSRNLQKRSPKVPNNTKAQKNNFHCRFCGTSLKQNEVSEHELQCLEKNEEPVVKSVSKNNSERGTKTKGSISARRSSVGKREMKRTEGPRQNTTNPPKKSDMKSQNSPQKSPKMQNDAKVQKDNLHCKFCGASMKRNEISEHELQCLEQNEEPDREEASKNYRDGKGNKSSHPVQEAERKQDNVQNEEKNETPKSNKKSKIPQPLSSEEMPISQLQNRGKYKDEHEEKSELKEMAYPKVSEDMLREAEKSKVHRKASLPVNALEKNDPKQAWNANADRELAGKPVDPFPPAKKYRHYPVSCEFCNKKFQPGPLRKHIQKYHPDEHLPPNQRGRDKGRIRPPGREEMEEKKKPVGMPRQLKICYICGRMFGSKSIKIHEPKCLEKWKIENERLPKDRRMPEPVKPEVFIGSSGEEAIPGPKSKELPELDAEAEAAYRCHLKNLIPCQYCERTFNPDRVMVHENACIEGPRKRKRRKERRR</sequence>
<feature type="compositionally biased region" description="Polar residues" evidence="6">
    <location>
        <begin position="176"/>
        <end position="201"/>
    </location>
</feature>
<feature type="domain" description="C2HC/C3H-type" evidence="7">
    <location>
        <begin position="445"/>
        <end position="474"/>
    </location>
</feature>
<evidence type="ECO:0000313" key="8">
    <source>
        <dbReference type="EMBL" id="GFU16895.1"/>
    </source>
</evidence>
<keyword evidence="9" id="KW-1185">Reference proteome</keyword>
<keyword evidence="2" id="KW-0677">Repeat</keyword>
<evidence type="ECO:0000259" key="7">
    <source>
        <dbReference type="PROSITE" id="PS52027"/>
    </source>
</evidence>
<dbReference type="PANTHER" id="PTHR13555:SF68">
    <property type="entry name" value="ZINC FINGER PROTEIN 474"/>
    <property type="match status" value="1"/>
</dbReference>
<keyword evidence="3 5" id="KW-0863">Zinc-finger</keyword>
<evidence type="ECO:0000256" key="3">
    <source>
        <dbReference type="ARBA" id="ARBA00022771"/>
    </source>
</evidence>
<dbReference type="InterPro" id="IPR026319">
    <property type="entry name" value="ZC2HC1A/B-like"/>
</dbReference>
<accession>A0A8X6QG13</accession>
<keyword evidence="1" id="KW-0479">Metal-binding</keyword>
<feature type="compositionally biased region" description="Basic and acidic residues" evidence="6">
    <location>
        <begin position="243"/>
        <end position="254"/>
    </location>
</feature>
<dbReference type="EMBL" id="BMAW01126471">
    <property type="protein sequence ID" value="GFU16895.1"/>
    <property type="molecule type" value="Genomic_DNA"/>
</dbReference>
<dbReference type="OrthoDB" id="265955at2759"/>
<dbReference type="Gene3D" id="3.30.160.60">
    <property type="entry name" value="Classic Zinc Finger"/>
    <property type="match status" value="2"/>
</dbReference>
<feature type="region of interest" description="Disordered" evidence="6">
    <location>
        <begin position="395"/>
        <end position="439"/>
    </location>
</feature>
<dbReference type="GO" id="GO:0008270">
    <property type="term" value="F:zinc ion binding"/>
    <property type="evidence" value="ECO:0007669"/>
    <property type="project" value="UniProtKB-KW"/>
</dbReference>
<dbReference type="PANTHER" id="PTHR13555">
    <property type="entry name" value="C2H2 ZINC FINGER CGI-62-RELATED"/>
    <property type="match status" value="1"/>
</dbReference>
<dbReference type="PROSITE" id="PS52027">
    <property type="entry name" value="ZF_C2HC_C3H"/>
    <property type="match status" value="2"/>
</dbReference>
<feature type="region of interest" description="Disordered" evidence="6">
    <location>
        <begin position="138"/>
        <end position="207"/>
    </location>
</feature>
<feature type="compositionally biased region" description="Basic and acidic residues" evidence="6">
    <location>
        <begin position="166"/>
        <end position="175"/>
    </location>
</feature>
<evidence type="ECO:0000256" key="6">
    <source>
        <dbReference type="SAM" id="MobiDB-lite"/>
    </source>
</evidence>
<feature type="domain" description="C2HC/C3H-type" evidence="7">
    <location>
        <begin position="528"/>
        <end position="557"/>
    </location>
</feature>
<dbReference type="AlphaFoldDB" id="A0A8X6QG13"/>
<feature type="compositionally biased region" description="Basic and acidic residues" evidence="6">
    <location>
        <begin position="262"/>
        <end position="281"/>
    </location>
</feature>
<dbReference type="Pfam" id="PF13913">
    <property type="entry name" value="zf-C2HC_2"/>
    <property type="match status" value="4"/>
</dbReference>
<feature type="compositionally biased region" description="Basic and acidic residues" evidence="6">
    <location>
        <begin position="33"/>
        <end position="49"/>
    </location>
</feature>
<evidence type="ECO:0000256" key="2">
    <source>
        <dbReference type="ARBA" id="ARBA00022737"/>
    </source>
</evidence>
<comment type="caution">
    <text evidence="8">The sequence shown here is derived from an EMBL/GenBank/DDBJ whole genome shotgun (WGS) entry which is preliminary data.</text>
</comment>
<protein>
    <submittedName>
        <fullName evidence="8">Zinc finger protein 474</fullName>
    </submittedName>
</protein>
<feature type="region of interest" description="Disordered" evidence="6">
    <location>
        <begin position="33"/>
        <end position="106"/>
    </location>
</feature>